<feature type="signal peptide" evidence="8">
    <location>
        <begin position="1"/>
        <end position="26"/>
    </location>
</feature>
<keyword evidence="5" id="KW-0694">RNA-binding</keyword>
<dbReference type="GO" id="GO:0004482">
    <property type="term" value="F:mRNA 5'-cap (guanine-N7-)-methyltransferase activity"/>
    <property type="evidence" value="ECO:0007669"/>
    <property type="project" value="UniProtKB-EC"/>
</dbReference>
<dbReference type="PROSITE" id="PS51562">
    <property type="entry name" value="RNA_CAP0_MT"/>
    <property type="match status" value="1"/>
</dbReference>
<keyword evidence="6" id="KW-0507">mRNA processing</keyword>
<evidence type="ECO:0000259" key="9">
    <source>
        <dbReference type="PROSITE" id="PS51562"/>
    </source>
</evidence>
<dbReference type="Proteomes" id="UP000054632">
    <property type="component" value="Unassembled WGS sequence"/>
</dbReference>
<feature type="domain" description="MRNA cap 0 methyltransferase" evidence="9">
    <location>
        <begin position="44"/>
        <end position="362"/>
    </location>
</feature>
<dbReference type="EC" id="2.1.1.56" evidence="1"/>
<keyword evidence="6" id="KW-0506">mRNA capping</keyword>
<dbReference type="EMBL" id="JYDR01000038">
    <property type="protein sequence ID" value="KRY73009.1"/>
    <property type="molecule type" value="Genomic_DNA"/>
</dbReference>
<feature type="non-terminal residue" evidence="10">
    <location>
        <position position="422"/>
    </location>
</feature>
<evidence type="ECO:0000256" key="3">
    <source>
        <dbReference type="ARBA" id="ARBA00022679"/>
    </source>
</evidence>
<evidence type="ECO:0000256" key="5">
    <source>
        <dbReference type="ARBA" id="ARBA00022884"/>
    </source>
</evidence>
<evidence type="ECO:0000256" key="7">
    <source>
        <dbReference type="ARBA" id="ARBA00044712"/>
    </source>
</evidence>
<dbReference type="InterPro" id="IPR029063">
    <property type="entry name" value="SAM-dependent_MTases_sf"/>
</dbReference>
<keyword evidence="4" id="KW-0949">S-adenosyl-L-methionine</keyword>
<dbReference type="Gene3D" id="3.40.50.150">
    <property type="entry name" value="Vaccinia Virus protein VP39"/>
    <property type="match status" value="1"/>
</dbReference>
<accession>A0A0V1EHJ5</accession>
<keyword evidence="2 10" id="KW-0489">Methyltransferase</keyword>
<dbReference type="PANTHER" id="PTHR12189">
    <property type="entry name" value="MRNA GUANINE-7- METHYLTRANSFERASE"/>
    <property type="match status" value="1"/>
</dbReference>
<dbReference type="PANTHER" id="PTHR12189:SF2">
    <property type="entry name" value="MRNA CAP GUANINE-N7 METHYLTRANSFERASE"/>
    <property type="match status" value="1"/>
</dbReference>
<dbReference type="GO" id="GO:0005634">
    <property type="term" value="C:nucleus"/>
    <property type="evidence" value="ECO:0007669"/>
    <property type="project" value="TreeGrafter"/>
</dbReference>
<dbReference type="SUPFAM" id="SSF53335">
    <property type="entry name" value="S-adenosyl-L-methionine-dependent methyltransferases"/>
    <property type="match status" value="1"/>
</dbReference>
<gene>
    <name evidence="10" type="primary">rnmt</name>
    <name evidence="10" type="ORF">T4A_8548</name>
</gene>
<comment type="caution">
    <text evidence="10">The sequence shown here is derived from an EMBL/GenBank/DDBJ whole genome shotgun (WGS) entry which is preliminary data.</text>
</comment>
<evidence type="ECO:0000313" key="10">
    <source>
        <dbReference type="EMBL" id="KRY73009.1"/>
    </source>
</evidence>
<organism evidence="10 11">
    <name type="scientific">Trichinella pseudospiralis</name>
    <name type="common">Parasitic roundworm</name>
    <dbReference type="NCBI Taxonomy" id="6337"/>
    <lineage>
        <taxon>Eukaryota</taxon>
        <taxon>Metazoa</taxon>
        <taxon>Ecdysozoa</taxon>
        <taxon>Nematoda</taxon>
        <taxon>Enoplea</taxon>
        <taxon>Dorylaimia</taxon>
        <taxon>Trichinellida</taxon>
        <taxon>Trichinellidae</taxon>
        <taxon>Trichinella</taxon>
    </lineage>
</organism>
<proteinExistence type="predicted"/>
<evidence type="ECO:0000256" key="1">
    <source>
        <dbReference type="ARBA" id="ARBA00011926"/>
    </source>
</evidence>
<evidence type="ECO:0000256" key="6">
    <source>
        <dbReference type="ARBA" id="ARBA00023042"/>
    </source>
</evidence>
<evidence type="ECO:0000313" key="11">
    <source>
        <dbReference type="Proteomes" id="UP000054632"/>
    </source>
</evidence>
<evidence type="ECO:0000256" key="4">
    <source>
        <dbReference type="ARBA" id="ARBA00022691"/>
    </source>
</evidence>
<feature type="chain" id="PRO_5006877336" description="mRNA (guanine-N(7))-methyltransferase" evidence="8">
    <location>
        <begin position="27"/>
        <end position="422"/>
    </location>
</feature>
<keyword evidence="3 10" id="KW-0808">Transferase</keyword>
<evidence type="ECO:0000256" key="2">
    <source>
        <dbReference type="ARBA" id="ARBA00022603"/>
    </source>
</evidence>
<evidence type="ECO:0000256" key="8">
    <source>
        <dbReference type="SAM" id="SignalP"/>
    </source>
</evidence>
<dbReference type="InterPro" id="IPR004971">
    <property type="entry name" value="mRNA_G-N7_MeTrfase_dom"/>
</dbReference>
<dbReference type="Pfam" id="PF03291">
    <property type="entry name" value="mRNA_G-N7_MeTrfase"/>
    <property type="match status" value="1"/>
</dbReference>
<reference evidence="10 11" key="1">
    <citation type="submission" date="2015-01" db="EMBL/GenBank/DDBJ databases">
        <title>Evolution of Trichinella species and genotypes.</title>
        <authorList>
            <person name="Korhonen P.K."/>
            <person name="Edoardo P."/>
            <person name="Giuseppe L.R."/>
            <person name="Gasser R.B."/>
        </authorList>
    </citation>
    <scope>NUCLEOTIDE SEQUENCE [LARGE SCALE GENOMIC DNA]</scope>
    <source>
        <strain evidence="10">ISS13</strain>
    </source>
</reference>
<dbReference type="InterPro" id="IPR039753">
    <property type="entry name" value="RG7MT1"/>
</dbReference>
<name>A0A0V1EHJ5_TRIPS</name>
<protein>
    <recommendedName>
        <fullName evidence="1">mRNA (guanine-N(7))-methyltransferase</fullName>
        <ecNumber evidence="1">2.1.1.56</ecNumber>
    </recommendedName>
</protein>
<dbReference type="AlphaFoldDB" id="A0A0V1EHJ5"/>
<keyword evidence="8" id="KW-0732">Signal</keyword>
<comment type="catalytic activity">
    <reaction evidence="7">
        <text>a 5'-end (5'-triphosphoguanosine)-ribonucleoside in mRNA + S-adenosyl-L-methionine = a 5'-end (N(7)-methyl 5'-triphosphoguanosine)-ribonucleoside in mRNA + S-adenosyl-L-homocysteine</text>
        <dbReference type="Rhea" id="RHEA:67008"/>
        <dbReference type="Rhea" id="RHEA-COMP:17166"/>
        <dbReference type="Rhea" id="RHEA-COMP:17167"/>
        <dbReference type="ChEBI" id="CHEBI:57856"/>
        <dbReference type="ChEBI" id="CHEBI:59789"/>
        <dbReference type="ChEBI" id="CHEBI:156461"/>
        <dbReference type="ChEBI" id="CHEBI:167617"/>
        <dbReference type="EC" id="2.1.1.56"/>
    </reaction>
</comment>
<dbReference type="GO" id="GO:0003723">
    <property type="term" value="F:RNA binding"/>
    <property type="evidence" value="ECO:0007669"/>
    <property type="project" value="UniProtKB-KW"/>
</dbReference>
<dbReference type="CDD" id="cd02440">
    <property type="entry name" value="AdoMet_MTases"/>
    <property type="match status" value="1"/>
</dbReference>
<sequence>MKMFCIGERVVLFCLFYLILMNNSEIAEHYNRIPNSSRKEREKSRIIHLRRLNNWIKSILIHEALHKVESERDRGGKIRVLDLCCGKGGDLQKWKFGNIDQLTAVDIAQVSVSHCKERYSSLCNDEAQYGYFKAEFLCVDCSKEDLRKHLAEPDVQFDLCSCQFSLHYAFADLQQAERMLQNACQNLKIGGYFIGTIPDANFIVSLCRNNADGRFRNSVCQIQMQNPTHDGPLPLFGANYDFQLEGVVNCFEYLIYFPLLEKMLQKLGMVLVWKKKFYDILDTYLPKPEHRILFERMDCLEIYSEEEIYKMAGKSLNQYDAARRTMQKLHSKKDGYQTNIGTISQDEWEVACLRHIVGLIFGVVFSLPEILKDFGDEICQSFLQYCYLRNRYYFSKWGQFNGKKKPKTLLPVLMGVKKGVNY</sequence>